<name>A0ABD6E5Y1_9BILA</name>
<dbReference type="AlphaFoldDB" id="A0ABD6E5Y1"/>
<comment type="similarity">
    <text evidence="2 9">Belongs to the fatty acyl-CoA reductase family.</text>
</comment>
<dbReference type="PANTHER" id="PTHR11011:SF45">
    <property type="entry name" value="FATTY ACYL-COA REDUCTASE CG8306-RELATED"/>
    <property type="match status" value="1"/>
</dbReference>
<reference evidence="12 13" key="1">
    <citation type="submission" date="2024-08" db="EMBL/GenBank/DDBJ databases">
        <title>Gnathostoma spinigerum genome.</title>
        <authorList>
            <person name="Gonzalez-Bertolin B."/>
            <person name="Monzon S."/>
            <person name="Zaballos A."/>
            <person name="Jimenez P."/>
            <person name="Dekumyoy P."/>
            <person name="Varona S."/>
            <person name="Cuesta I."/>
            <person name="Sumanam S."/>
            <person name="Adisakwattana P."/>
            <person name="Gasser R.B."/>
            <person name="Hernandez-Gonzalez A."/>
            <person name="Young N.D."/>
            <person name="Perteguer M.J."/>
        </authorList>
    </citation>
    <scope>NUCLEOTIDE SEQUENCE [LARGE SCALE GENOMIC DNA]</scope>
    <source>
        <strain evidence="12">AL3</strain>
        <tissue evidence="12">Liver</tissue>
    </source>
</reference>
<proteinExistence type="inferred from homology"/>
<evidence type="ECO:0000256" key="6">
    <source>
        <dbReference type="ARBA" id="ARBA00023098"/>
    </source>
</evidence>
<dbReference type="FunFam" id="3.40.50.720:FF:000143">
    <property type="entry name" value="Fatty acyl-CoA reductase"/>
    <property type="match status" value="1"/>
</dbReference>
<dbReference type="Gene3D" id="3.40.50.720">
    <property type="entry name" value="NAD(P)-binding Rossmann-like Domain"/>
    <property type="match status" value="1"/>
</dbReference>
<evidence type="ECO:0000313" key="12">
    <source>
        <dbReference type="EMBL" id="MFH4974946.1"/>
    </source>
</evidence>
<evidence type="ECO:0000256" key="3">
    <source>
        <dbReference type="ARBA" id="ARBA00022516"/>
    </source>
</evidence>
<gene>
    <name evidence="12" type="ORF">AB6A40_001655</name>
</gene>
<dbReference type="EC" id="1.2.1.84" evidence="9"/>
<dbReference type="PANTHER" id="PTHR11011">
    <property type="entry name" value="MALE STERILITY PROTEIN 2-RELATED"/>
    <property type="match status" value="1"/>
</dbReference>
<comment type="function">
    <text evidence="9">Catalyzes the reduction of fatty acyl-CoA to fatty alcohols.</text>
</comment>
<evidence type="ECO:0000259" key="11">
    <source>
        <dbReference type="Pfam" id="PF07993"/>
    </source>
</evidence>
<dbReference type="GO" id="GO:1901568">
    <property type="term" value="P:fatty acid derivative metabolic process"/>
    <property type="evidence" value="ECO:0007669"/>
    <property type="project" value="UniProtKB-ARBA"/>
</dbReference>
<dbReference type="InterPro" id="IPR026055">
    <property type="entry name" value="FAR"/>
</dbReference>
<evidence type="ECO:0000256" key="8">
    <source>
        <dbReference type="ARBA" id="ARBA00052530"/>
    </source>
</evidence>
<dbReference type="InterPro" id="IPR033640">
    <property type="entry name" value="FAR_C"/>
</dbReference>
<keyword evidence="6 9" id="KW-0443">Lipid metabolism</keyword>
<evidence type="ECO:0000256" key="1">
    <source>
        <dbReference type="ARBA" id="ARBA00004141"/>
    </source>
</evidence>
<keyword evidence="4 9" id="KW-0812">Transmembrane</keyword>
<dbReference type="SUPFAM" id="SSF51735">
    <property type="entry name" value="NAD(P)-binding Rossmann-fold domains"/>
    <property type="match status" value="1"/>
</dbReference>
<evidence type="ECO:0000313" key="13">
    <source>
        <dbReference type="Proteomes" id="UP001608902"/>
    </source>
</evidence>
<comment type="catalytic activity">
    <reaction evidence="8 9">
        <text>a long-chain fatty acyl-CoA + 2 NADPH + 2 H(+) = a long-chain primary fatty alcohol + 2 NADP(+) + CoA</text>
        <dbReference type="Rhea" id="RHEA:52716"/>
        <dbReference type="ChEBI" id="CHEBI:15378"/>
        <dbReference type="ChEBI" id="CHEBI:57287"/>
        <dbReference type="ChEBI" id="CHEBI:57783"/>
        <dbReference type="ChEBI" id="CHEBI:58349"/>
        <dbReference type="ChEBI" id="CHEBI:77396"/>
        <dbReference type="ChEBI" id="CHEBI:83139"/>
        <dbReference type="EC" id="1.2.1.84"/>
    </reaction>
</comment>
<accession>A0ABD6E5Y1</accession>
<sequence length="574" mass="65825">MGRFLSEKRPTSPIGFSNVSYLSTSLVLLVYSLQSPKVQGNPMAGSSRVADAYVDQSVFITGASGFLGKVLVEKLLYSVPEIKNIYLLIRPQHGQSPRQRLERMIEMPIFDRVKRKNPSALSKLIPISGNLMEEHLGLNQLDMQNICDEVGIVFHCAATVKFDEALRTSVEMNVLGTQRLVALCHKMKKLCAVVHASTAYANCDKLKTSETIYPPPVPPNKLFEAIDWMDDEMITAITPHLLGKRPNTYTFTKALAEVQLIEDARELPIIIIRPSIIGAMWKEPLPGWIDNMNGPSGIFAACGKGVLTNMCGSNSSNADIIPVDVVSNMIIVAAARRATTKFDHIPVVHCCSGTLNPIKWHRIVNFIQCFFRQYPLNQCYRLPSTHFHSSRLLFELNFYLKHQYPAYLIDFLCRITGRKQQFVRIYSKVWRMVETLNYFTMHGWSFESKGLLALWDSLSEEDRQTFNFDVRQLNWDSYLFDYLMGVKRFLIKETLDDIPKAQKHLYWLRLYGTAVNAGFWWILIRSLARRRGRVQKLVAWFSGFLFTFVWSNCNFREPVHLKSLEEYKKSMCQS</sequence>
<feature type="domain" description="Thioester reductase (TE)" evidence="11">
    <location>
        <begin position="60"/>
        <end position="330"/>
    </location>
</feature>
<comment type="subcellular location">
    <subcellularLocation>
        <location evidence="1">Membrane</location>
        <topology evidence="1">Multi-pass membrane protein</topology>
    </subcellularLocation>
</comment>
<comment type="caution">
    <text evidence="12">The sequence shown here is derived from an EMBL/GenBank/DDBJ whole genome shotgun (WGS) entry which is preliminary data.</text>
</comment>
<dbReference type="EMBL" id="JBGFUD010000639">
    <property type="protein sequence ID" value="MFH4974946.1"/>
    <property type="molecule type" value="Genomic_DNA"/>
</dbReference>
<evidence type="ECO:0000259" key="10">
    <source>
        <dbReference type="Pfam" id="PF03015"/>
    </source>
</evidence>
<evidence type="ECO:0000256" key="5">
    <source>
        <dbReference type="ARBA" id="ARBA00022989"/>
    </source>
</evidence>
<dbReference type="Proteomes" id="UP001608902">
    <property type="component" value="Unassembled WGS sequence"/>
</dbReference>
<dbReference type="InterPro" id="IPR013120">
    <property type="entry name" value="FAR_NAD-bd"/>
</dbReference>
<feature type="transmembrane region" description="Helical" evidence="9">
    <location>
        <begin position="536"/>
        <end position="552"/>
    </location>
</feature>
<dbReference type="CDD" id="cd09071">
    <property type="entry name" value="FAR_C"/>
    <property type="match status" value="1"/>
</dbReference>
<feature type="domain" description="Fatty acyl-CoA reductase C-terminal" evidence="10">
    <location>
        <begin position="402"/>
        <end position="493"/>
    </location>
</feature>
<dbReference type="InterPro" id="IPR036291">
    <property type="entry name" value="NAD(P)-bd_dom_sf"/>
</dbReference>
<keyword evidence="5 9" id="KW-1133">Transmembrane helix</keyword>
<evidence type="ECO:0000256" key="7">
    <source>
        <dbReference type="ARBA" id="ARBA00023136"/>
    </source>
</evidence>
<keyword evidence="7 9" id="KW-0472">Membrane</keyword>
<feature type="transmembrane region" description="Helical" evidence="9">
    <location>
        <begin position="506"/>
        <end position="524"/>
    </location>
</feature>
<evidence type="ECO:0000256" key="2">
    <source>
        <dbReference type="ARBA" id="ARBA00005928"/>
    </source>
</evidence>
<protein>
    <recommendedName>
        <fullName evidence="9">Fatty acyl-CoA reductase</fullName>
        <ecNumber evidence="9">1.2.1.84</ecNumber>
    </recommendedName>
</protein>
<dbReference type="CDD" id="cd05236">
    <property type="entry name" value="FAR-N_SDR_e"/>
    <property type="match status" value="1"/>
</dbReference>
<dbReference type="GO" id="GO:0016020">
    <property type="term" value="C:membrane"/>
    <property type="evidence" value="ECO:0007669"/>
    <property type="project" value="UniProtKB-SubCell"/>
</dbReference>
<organism evidence="12 13">
    <name type="scientific">Gnathostoma spinigerum</name>
    <dbReference type="NCBI Taxonomy" id="75299"/>
    <lineage>
        <taxon>Eukaryota</taxon>
        <taxon>Metazoa</taxon>
        <taxon>Ecdysozoa</taxon>
        <taxon>Nematoda</taxon>
        <taxon>Chromadorea</taxon>
        <taxon>Rhabditida</taxon>
        <taxon>Spirurina</taxon>
        <taxon>Gnathostomatomorpha</taxon>
        <taxon>Gnathostomatoidea</taxon>
        <taxon>Gnathostomatidae</taxon>
        <taxon>Gnathostoma</taxon>
    </lineage>
</organism>
<keyword evidence="13" id="KW-1185">Reference proteome</keyword>
<dbReference type="Pfam" id="PF03015">
    <property type="entry name" value="Sterile"/>
    <property type="match status" value="1"/>
</dbReference>
<keyword evidence="3 9" id="KW-0444">Lipid biosynthesis</keyword>
<evidence type="ECO:0000256" key="9">
    <source>
        <dbReference type="RuleBase" id="RU363097"/>
    </source>
</evidence>
<keyword evidence="9" id="KW-0521">NADP</keyword>
<dbReference type="Pfam" id="PF07993">
    <property type="entry name" value="NAD_binding_4"/>
    <property type="match status" value="1"/>
</dbReference>
<keyword evidence="9" id="KW-0560">Oxidoreductase</keyword>
<dbReference type="GO" id="GO:0102965">
    <property type="term" value="F:alcohol-forming long-chain fatty acyl-CoA reductase activity"/>
    <property type="evidence" value="ECO:0007669"/>
    <property type="project" value="UniProtKB-EC"/>
</dbReference>
<evidence type="ECO:0000256" key="4">
    <source>
        <dbReference type="ARBA" id="ARBA00022692"/>
    </source>
</evidence>